<dbReference type="EMBL" id="CP013987">
    <property type="protein sequence ID" value="ALZ85685.1"/>
    <property type="molecule type" value="Genomic_DNA"/>
</dbReference>
<dbReference type="Pfam" id="PF20101">
    <property type="entry name" value="DUF6491"/>
    <property type="match status" value="1"/>
</dbReference>
<keyword evidence="1" id="KW-0732">Signal</keyword>
<evidence type="ECO:0008006" key="4">
    <source>
        <dbReference type="Google" id="ProtNLM"/>
    </source>
</evidence>
<accession>A0A0U4WCF3</accession>
<dbReference type="OrthoDB" id="9155375at2"/>
<evidence type="ECO:0000313" key="2">
    <source>
        <dbReference type="EMBL" id="ALZ85685.1"/>
    </source>
</evidence>
<protein>
    <recommendedName>
        <fullName evidence="4">Lipoprotein</fullName>
    </recommendedName>
</protein>
<dbReference type="RefSeq" id="WP_059315814.1">
    <property type="nucleotide sequence ID" value="NZ_CP013987.1"/>
</dbReference>
<reference evidence="2 3" key="1">
    <citation type="submission" date="2016-01" db="EMBL/GenBank/DDBJ databases">
        <title>Annotation of Pseudomonas oryzihabitans USDA-ARS-USMARC-56511.</title>
        <authorList>
            <person name="Harhay G.P."/>
            <person name="Harhay D.M."/>
            <person name="Smith T.P.L."/>
            <person name="Bono J.L."/>
            <person name="Heaton M.P."/>
            <person name="Clawson M.L."/>
            <person name="Chitko-Mckown C.G."/>
            <person name="Capik S.F."/>
            <person name="DeDonder K.D."/>
            <person name="Apley M.D."/>
            <person name="Lubbers B.V."/>
            <person name="White B.J."/>
            <person name="Larson R.L."/>
        </authorList>
    </citation>
    <scope>NUCLEOTIDE SEQUENCE [LARGE SCALE GENOMIC DNA]</scope>
    <source>
        <strain evidence="2 3">USDA-ARS-USMARC-56511</strain>
    </source>
</reference>
<dbReference type="KEGG" id="por:APT59_16300"/>
<evidence type="ECO:0000256" key="1">
    <source>
        <dbReference type="SAM" id="SignalP"/>
    </source>
</evidence>
<organism evidence="2 3">
    <name type="scientific">Pseudomonas oryzihabitans</name>
    <dbReference type="NCBI Taxonomy" id="47885"/>
    <lineage>
        <taxon>Bacteria</taxon>
        <taxon>Pseudomonadati</taxon>
        <taxon>Pseudomonadota</taxon>
        <taxon>Gammaproteobacteria</taxon>
        <taxon>Pseudomonadales</taxon>
        <taxon>Pseudomonadaceae</taxon>
        <taxon>Pseudomonas</taxon>
    </lineage>
</organism>
<gene>
    <name evidence="2" type="ORF">APT59_16300</name>
</gene>
<sequence length="129" mass="13641">MRPLAAVLTVAATLLLAGCAGRPFGPPTLDDRLADLGYRQGAALDTILGFDLSGWHYLDAGHLALGTGLGRAYLVDFAVPCRNLAAGNRLGYRSRAAGLRPGDFLVSTDARGSRMECPIGGLYRLDPLR</sequence>
<dbReference type="Proteomes" id="UP000064137">
    <property type="component" value="Chromosome"/>
</dbReference>
<dbReference type="InterPro" id="IPR045500">
    <property type="entry name" value="DUF6491"/>
</dbReference>
<feature type="chain" id="PRO_5006853416" description="Lipoprotein" evidence="1">
    <location>
        <begin position="18"/>
        <end position="129"/>
    </location>
</feature>
<name>A0A0U4WCF3_9PSED</name>
<dbReference type="PROSITE" id="PS51257">
    <property type="entry name" value="PROKAR_LIPOPROTEIN"/>
    <property type="match status" value="1"/>
</dbReference>
<proteinExistence type="predicted"/>
<dbReference type="AlphaFoldDB" id="A0A0U4WCF3"/>
<evidence type="ECO:0000313" key="3">
    <source>
        <dbReference type="Proteomes" id="UP000064137"/>
    </source>
</evidence>
<feature type="signal peptide" evidence="1">
    <location>
        <begin position="1"/>
        <end position="17"/>
    </location>
</feature>